<dbReference type="InParanoid" id="D7FPT8"/>
<feature type="transmembrane region" description="Helical" evidence="2">
    <location>
        <begin position="190"/>
        <end position="209"/>
    </location>
</feature>
<feature type="compositionally biased region" description="Low complexity" evidence="1">
    <location>
        <begin position="70"/>
        <end position="82"/>
    </location>
</feature>
<organism evidence="4 5">
    <name type="scientific">Ectocarpus siliculosus</name>
    <name type="common">Brown alga</name>
    <name type="synonym">Conferva siliculosa</name>
    <dbReference type="NCBI Taxonomy" id="2880"/>
    <lineage>
        <taxon>Eukaryota</taxon>
        <taxon>Sar</taxon>
        <taxon>Stramenopiles</taxon>
        <taxon>Ochrophyta</taxon>
        <taxon>PX clade</taxon>
        <taxon>Phaeophyceae</taxon>
        <taxon>Ectocarpales</taxon>
        <taxon>Ectocarpaceae</taxon>
        <taxon>Ectocarpus</taxon>
    </lineage>
</organism>
<keyword evidence="5" id="KW-1185">Reference proteome</keyword>
<feature type="compositionally biased region" description="Low complexity" evidence="1">
    <location>
        <begin position="50"/>
        <end position="60"/>
    </location>
</feature>
<sequence>MTKQNSAAVIILQVVLVASAVAAFVPAPPALRSTTILGEVAQVRNRMERSASYSSGDSSSSGGGRKKTTTTRSGSPAAFGWGTAADARPAAAGTAAWGAKPRKADWSKLFAAPEPEPVQGRPLAVLSRSFAGAAQGSCYSSPLFLGMSLLLSLFSPIVAAQSLVAWGLGRATYWLSMRGEDVSRRMPAGFVGYASLFLVVGGLAFMNGLKGISALRI</sequence>
<gene>
    <name evidence="4" type="ORF">Esi_0199_0041</name>
</gene>
<dbReference type="EMBL" id="FN649738">
    <property type="protein sequence ID" value="CBJ30545.1"/>
    <property type="molecule type" value="Genomic_DNA"/>
</dbReference>
<dbReference type="EMBL" id="FN648374">
    <property type="protein sequence ID" value="CBJ30545.1"/>
    <property type="molecule type" value="Genomic_DNA"/>
</dbReference>
<dbReference type="SUPFAM" id="SSF161084">
    <property type="entry name" value="MAPEG domain-like"/>
    <property type="match status" value="1"/>
</dbReference>
<feature type="region of interest" description="Disordered" evidence="1">
    <location>
        <begin position="48"/>
        <end position="82"/>
    </location>
</feature>
<proteinExistence type="predicted"/>
<evidence type="ECO:0000313" key="4">
    <source>
        <dbReference type="EMBL" id="CBJ30545.1"/>
    </source>
</evidence>
<evidence type="ECO:0000256" key="1">
    <source>
        <dbReference type="SAM" id="MobiDB-lite"/>
    </source>
</evidence>
<protein>
    <submittedName>
        <fullName evidence="4">Uncharacterized protein</fullName>
    </submittedName>
</protein>
<keyword evidence="2" id="KW-1133">Transmembrane helix</keyword>
<dbReference type="AlphaFoldDB" id="D7FPT8"/>
<keyword evidence="2" id="KW-0812">Transmembrane</keyword>
<reference evidence="4 5" key="1">
    <citation type="journal article" date="2010" name="Nature">
        <title>The Ectocarpus genome and the independent evolution of multicellularity in brown algae.</title>
        <authorList>
            <person name="Cock J.M."/>
            <person name="Sterck L."/>
            <person name="Rouze P."/>
            <person name="Scornet D."/>
            <person name="Allen A.E."/>
            <person name="Amoutzias G."/>
            <person name="Anthouard V."/>
            <person name="Artiguenave F."/>
            <person name="Aury J.M."/>
            <person name="Badger J.H."/>
            <person name="Beszteri B."/>
            <person name="Billiau K."/>
            <person name="Bonnet E."/>
            <person name="Bothwell J.H."/>
            <person name="Bowler C."/>
            <person name="Boyen C."/>
            <person name="Brownlee C."/>
            <person name="Carrano C.J."/>
            <person name="Charrier B."/>
            <person name="Cho G.Y."/>
            <person name="Coelho S.M."/>
            <person name="Collen J."/>
            <person name="Corre E."/>
            <person name="Da Silva C."/>
            <person name="Delage L."/>
            <person name="Delaroque N."/>
            <person name="Dittami S.M."/>
            <person name="Doulbeau S."/>
            <person name="Elias M."/>
            <person name="Farnham G."/>
            <person name="Gachon C.M."/>
            <person name="Gschloessl B."/>
            <person name="Heesch S."/>
            <person name="Jabbari K."/>
            <person name="Jubin C."/>
            <person name="Kawai H."/>
            <person name="Kimura K."/>
            <person name="Kloareg B."/>
            <person name="Kupper F.C."/>
            <person name="Lang D."/>
            <person name="Le Bail A."/>
            <person name="Leblanc C."/>
            <person name="Lerouge P."/>
            <person name="Lohr M."/>
            <person name="Lopez P.J."/>
            <person name="Martens C."/>
            <person name="Maumus F."/>
            <person name="Michel G."/>
            <person name="Miranda-Saavedra D."/>
            <person name="Morales J."/>
            <person name="Moreau H."/>
            <person name="Motomura T."/>
            <person name="Nagasato C."/>
            <person name="Napoli C.A."/>
            <person name="Nelson D.R."/>
            <person name="Nyvall-Collen P."/>
            <person name="Peters A.F."/>
            <person name="Pommier C."/>
            <person name="Potin P."/>
            <person name="Poulain J."/>
            <person name="Quesneville H."/>
            <person name="Read B."/>
            <person name="Rensing S.A."/>
            <person name="Ritter A."/>
            <person name="Rousvoal S."/>
            <person name="Samanta M."/>
            <person name="Samson G."/>
            <person name="Schroeder D.C."/>
            <person name="Segurens B."/>
            <person name="Strittmatter M."/>
            <person name="Tonon T."/>
            <person name="Tregear J.W."/>
            <person name="Valentin K."/>
            <person name="von Dassow P."/>
            <person name="Yamagishi T."/>
            <person name="Van de Peer Y."/>
            <person name="Wincker P."/>
        </authorList>
    </citation>
    <scope>NUCLEOTIDE SEQUENCE [LARGE SCALE GENOMIC DNA]</scope>
    <source>
        <strain evidence="5">Ec32 / CCAP1310/4</strain>
    </source>
</reference>
<feature type="signal peptide" evidence="3">
    <location>
        <begin position="1"/>
        <end position="23"/>
    </location>
</feature>
<dbReference type="Proteomes" id="UP000002630">
    <property type="component" value="Linkage Group LG13"/>
</dbReference>
<evidence type="ECO:0000313" key="5">
    <source>
        <dbReference type="Proteomes" id="UP000002630"/>
    </source>
</evidence>
<evidence type="ECO:0000256" key="2">
    <source>
        <dbReference type="SAM" id="Phobius"/>
    </source>
</evidence>
<keyword evidence="2" id="KW-0472">Membrane</keyword>
<keyword evidence="3" id="KW-0732">Signal</keyword>
<feature type="transmembrane region" description="Helical" evidence="2">
    <location>
        <begin position="143"/>
        <end position="169"/>
    </location>
</feature>
<name>D7FPT8_ECTSI</name>
<feature type="chain" id="PRO_5003095323" evidence="3">
    <location>
        <begin position="24"/>
        <end position="217"/>
    </location>
</feature>
<accession>D7FPT8</accession>
<dbReference type="InterPro" id="IPR023352">
    <property type="entry name" value="MAPEG-like_dom_sf"/>
</dbReference>
<evidence type="ECO:0000256" key="3">
    <source>
        <dbReference type="SAM" id="SignalP"/>
    </source>
</evidence>